<dbReference type="OrthoDB" id="7949219at2"/>
<dbReference type="RefSeq" id="WP_140193825.1">
    <property type="nucleotide sequence ID" value="NZ_CP065915.1"/>
</dbReference>
<reference evidence="2 3" key="1">
    <citation type="submission" date="2019-06" db="EMBL/GenBank/DDBJ databases">
        <title>Genome of new Rhodobacteraceae sp. SM1903.</title>
        <authorList>
            <person name="Ren X."/>
        </authorList>
    </citation>
    <scope>NUCLEOTIDE SEQUENCE [LARGE SCALE GENOMIC DNA]</scope>
    <source>
        <strain evidence="2 3">SM1903</strain>
    </source>
</reference>
<evidence type="ECO:0000259" key="1">
    <source>
        <dbReference type="Pfam" id="PF01872"/>
    </source>
</evidence>
<dbReference type="InterPro" id="IPR002734">
    <property type="entry name" value="RibDG_C"/>
</dbReference>
<dbReference type="InterPro" id="IPR024072">
    <property type="entry name" value="DHFR-like_dom_sf"/>
</dbReference>
<sequence length="176" mass="19320">MARFVFGMNVSLDGYVDHDSFAPEPGLFDHWVRYVGGIAGSLYGRRLYEIMRYWDDDNPDWSEPERAFATAWRRCPKWVVSKTLTSVGPNATLIRGDLGPALGQLKAELEGEVDVGGPALAHTLGELGLIDEYRLYLSPTVVGSGKPFFAGPLPPLRLIGTERFGAQTVCLSYAPA</sequence>
<organism evidence="2 3">
    <name type="scientific">Pelagovum pacificum</name>
    <dbReference type="NCBI Taxonomy" id="2588711"/>
    <lineage>
        <taxon>Bacteria</taxon>
        <taxon>Pseudomonadati</taxon>
        <taxon>Pseudomonadota</taxon>
        <taxon>Alphaproteobacteria</taxon>
        <taxon>Rhodobacterales</taxon>
        <taxon>Paracoccaceae</taxon>
        <taxon>Pelagovum</taxon>
    </lineage>
</organism>
<evidence type="ECO:0000313" key="3">
    <source>
        <dbReference type="Proteomes" id="UP000314011"/>
    </source>
</evidence>
<accession>A0A5C5GGT2</accession>
<proteinExistence type="predicted"/>
<dbReference type="SUPFAM" id="SSF53597">
    <property type="entry name" value="Dihydrofolate reductase-like"/>
    <property type="match status" value="1"/>
</dbReference>
<dbReference type="AlphaFoldDB" id="A0A5C5GGT2"/>
<dbReference type="Proteomes" id="UP000314011">
    <property type="component" value="Unassembled WGS sequence"/>
</dbReference>
<gene>
    <name evidence="2" type="ORF">FHY64_07640</name>
</gene>
<dbReference type="GO" id="GO:0008703">
    <property type="term" value="F:5-amino-6-(5-phosphoribosylamino)uracil reductase activity"/>
    <property type="evidence" value="ECO:0007669"/>
    <property type="project" value="InterPro"/>
</dbReference>
<dbReference type="Gene3D" id="3.40.430.10">
    <property type="entry name" value="Dihydrofolate Reductase, subunit A"/>
    <property type="match status" value="1"/>
</dbReference>
<dbReference type="EMBL" id="VFFF01000001">
    <property type="protein sequence ID" value="TNY33141.1"/>
    <property type="molecule type" value="Genomic_DNA"/>
</dbReference>
<comment type="caution">
    <text evidence="2">The sequence shown here is derived from an EMBL/GenBank/DDBJ whole genome shotgun (WGS) entry which is preliminary data.</text>
</comment>
<name>A0A5C5GGT2_9RHOB</name>
<protein>
    <submittedName>
        <fullName evidence="2">Dihydrofolate reductase</fullName>
    </submittedName>
</protein>
<evidence type="ECO:0000313" key="2">
    <source>
        <dbReference type="EMBL" id="TNY33141.1"/>
    </source>
</evidence>
<keyword evidence="3" id="KW-1185">Reference proteome</keyword>
<feature type="domain" description="Bacterial bifunctional deaminase-reductase C-terminal" evidence="1">
    <location>
        <begin position="8"/>
        <end position="169"/>
    </location>
</feature>
<dbReference type="GO" id="GO:0009231">
    <property type="term" value="P:riboflavin biosynthetic process"/>
    <property type="evidence" value="ECO:0007669"/>
    <property type="project" value="InterPro"/>
</dbReference>
<dbReference type="Pfam" id="PF01872">
    <property type="entry name" value="RibD_C"/>
    <property type="match status" value="1"/>
</dbReference>